<organism evidence="2">
    <name type="scientific">Amphimedon queenslandica</name>
    <name type="common">Sponge</name>
    <dbReference type="NCBI Taxonomy" id="400682"/>
    <lineage>
        <taxon>Eukaryota</taxon>
        <taxon>Metazoa</taxon>
        <taxon>Porifera</taxon>
        <taxon>Demospongiae</taxon>
        <taxon>Heteroscleromorpha</taxon>
        <taxon>Haplosclerida</taxon>
        <taxon>Niphatidae</taxon>
        <taxon>Amphimedon</taxon>
    </lineage>
</organism>
<reference evidence="2" key="1">
    <citation type="submission" date="2017-05" db="UniProtKB">
        <authorList>
            <consortium name="EnsemblMetazoa"/>
        </authorList>
    </citation>
    <scope>IDENTIFICATION</scope>
</reference>
<accession>A0A1X7TBY9</accession>
<evidence type="ECO:0000313" key="2">
    <source>
        <dbReference type="EnsemblMetazoa" id="Aqu2.1.12091_001"/>
    </source>
</evidence>
<dbReference type="Pfam" id="PF13516">
    <property type="entry name" value="LRR_6"/>
    <property type="match status" value="2"/>
</dbReference>
<dbReference type="OrthoDB" id="120976at2759"/>
<protein>
    <submittedName>
        <fullName evidence="2">Uncharacterized protein</fullName>
    </submittedName>
</protein>
<evidence type="ECO:0000256" key="1">
    <source>
        <dbReference type="SAM" id="MobiDB-lite"/>
    </source>
</evidence>
<feature type="compositionally biased region" description="Acidic residues" evidence="1">
    <location>
        <begin position="98"/>
        <end position="110"/>
    </location>
</feature>
<feature type="region of interest" description="Disordered" evidence="1">
    <location>
        <begin position="91"/>
        <end position="110"/>
    </location>
</feature>
<dbReference type="InParanoid" id="A0A1X7TBY9"/>
<dbReference type="AlphaFoldDB" id="A0A1X7TBY9"/>
<dbReference type="SUPFAM" id="SSF52047">
    <property type="entry name" value="RNI-like"/>
    <property type="match status" value="1"/>
</dbReference>
<dbReference type="InterPro" id="IPR001611">
    <property type="entry name" value="Leu-rich_rpt"/>
</dbReference>
<dbReference type="Gene3D" id="3.80.10.10">
    <property type="entry name" value="Ribonuclease Inhibitor"/>
    <property type="match status" value="1"/>
</dbReference>
<sequence length="275" mass="30852">MANVPSNVGGSFPGSSLVSSSLSIFRDYSGQLQTEITDPSRLYHHLSRVAPELLDEYGGHDAERELESLKELSEKRLQEIEKLKLKLKKNNDSLAEQESTEASDTDTSIQEDEDVKWFQNGVRLFNPSLDSCKEVISKLEDKHEIMVLIASPSEIIQFLIPTILERKAIKQLTIYSSLSPEDILSFSSELSTNKSLTSLQIIHNSISDDGVFVLAQALQYNETLQYLYLNDNPDITSASAQSLAKLYKLSCLNLDNTNIDPNEVMDLMESLMQDQ</sequence>
<dbReference type="EnsemblMetazoa" id="Aqu2.1.12091_001">
    <property type="protein sequence ID" value="Aqu2.1.12091_001"/>
    <property type="gene ID" value="Aqu2.1.12091"/>
</dbReference>
<dbReference type="InterPro" id="IPR032675">
    <property type="entry name" value="LRR_dom_sf"/>
</dbReference>
<name>A0A1X7TBY9_AMPQE</name>
<proteinExistence type="predicted"/>